<name>A0A1W2B1V6_9BURK</name>
<dbReference type="Proteomes" id="UP000192708">
    <property type="component" value="Unassembled WGS sequence"/>
</dbReference>
<feature type="domain" description="MoaB/Mog" evidence="1">
    <location>
        <begin position="9"/>
        <end position="182"/>
    </location>
</feature>
<accession>A0A1W2B1V6</accession>
<protein>
    <submittedName>
        <fullName evidence="2">Predicted nucleotide-utilizing enzyme</fullName>
    </submittedName>
</protein>
<evidence type="ECO:0000313" key="2">
    <source>
        <dbReference type="EMBL" id="SMC66780.1"/>
    </source>
</evidence>
<dbReference type="EMBL" id="FWXJ01000011">
    <property type="protein sequence ID" value="SMC66780.1"/>
    <property type="molecule type" value="Genomic_DNA"/>
</dbReference>
<reference evidence="2 3" key="1">
    <citation type="submission" date="2017-04" db="EMBL/GenBank/DDBJ databases">
        <authorList>
            <person name="Afonso C.L."/>
            <person name="Miller P.J."/>
            <person name="Scott M.A."/>
            <person name="Spackman E."/>
            <person name="Goraichik I."/>
            <person name="Dimitrov K.M."/>
            <person name="Suarez D.L."/>
            <person name="Swayne D.E."/>
        </authorList>
    </citation>
    <scope>NUCLEOTIDE SEQUENCE [LARGE SCALE GENOMIC DNA]</scope>
    <source>
        <strain evidence="2 3">VK13</strain>
    </source>
</reference>
<dbReference type="InterPro" id="IPR050101">
    <property type="entry name" value="CinA"/>
</dbReference>
<dbReference type="InterPro" id="IPR036425">
    <property type="entry name" value="MoaB/Mog-like_dom_sf"/>
</dbReference>
<dbReference type="STRING" id="1938817.SAMN06296008_11128"/>
<dbReference type="SMART" id="SM00852">
    <property type="entry name" value="MoCF_biosynth"/>
    <property type="match status" value="1"/>
</dbReference>
<dbReference type="InterPro" id="IPR001453">
    <property type="entry name" value="MoaB/Mog_dom"/>
</dbReference>
<evidence type="ECO:0000259" key="1">
    <source>
        <dbReference type="SMART" id="SM00852"/>
    </source>
</evidence>
<dbReference type="PANTHER" id="PTHR13939">
    <property type="entry name" value="NICOTINAMIDE-NUCLEOTIDE AMIDOHYDROLASE PNCC"/>
    <property type="match status" value="1"/>
</dbReference>
<dbReference type="Pfam" id="PF00994">
    <property type="entry name" value="MoCF_biosynth"/>
    <property type="match status" value="1"/>
</dbReference>
<sequence>MSNALKKIGLIVVGDEILSGRRTDKHLPKLVEHLSARGLQLSWAEYIGDDPKRIVETLQRTFATTDIVFSTGGIGATPDDHTRACVAKALHLDLALHPEAKELIGQRIIDMAEGDPVKADLSTPGNQHRFKMGEFPVGSHIIPNIYNKIPGFYIKEHYFMPGFPVMADPMMTWVLDTFYSHLFHKDDYVEKSFIVQGAIEATITPVMEHIEAKYPGIKVFSLPSLGDPSRGGIYASRHIELGVKGSADLVEKSLIELRNGVEALNSITHDIE</sequence>
<organism evidence="2 3">
    <name type="scientific">Polynucleobacter kasalickyi</name>
    <dbReference type="NCBI Taxonomy" id="1938817"/>
    <lineage>
        <taxon>Bacteria</taxon>
        <taxon>Pseudomonadati</taxon>
        <taxon>Pseudomonadota</taxon>
        <taxon>Betaproteobacteria</taxon>
        <taxon>Burkholderiales</taxon>
        <taxon>Burkholderiaceae</taxon>
        <taxon>Polynucleobacter</taxon>
    </lineage>
</organism>
<gene>
    <name evidence="2" type="ORF">SAMN06296008_11128</name>
</gene>
<dbReference type="CDD" id="cd00885">
    <property type="entry name" value="cinA"/>
    <property type="match status" value="1"/>
</dbReference>
<dbReference type="SUPFAM" id="SSF53218">
    <property type="entry name" value="Molybdenum cofactor biosynthesis proteins"/>
    <property type="match status" value="1"/>
</dbReference>
<dbReference type="RefSeq" id="WP_234987012.1">
    <property type="nucleotide sequence ID" value="NZ_FWXJ01000011.1"/>
</dbReference>
<keyword evidence="3" id="KW-1185">Reference proteome</keyword>
<proteinExistence type="predicted"/>
<evidence type="ECO:0000313" key="3">
    <source>
        <dbReference type="Proteomes" id="UP000192708"/>
    </source>
</evidence>
<dbReference type="AlphaFoldDB" id="A0A1W2B1V6"/>
<dbReference type="Gene3D" id="3.40.980.10">
    <property type="entry name" value="MoaB/Mog-like domain"/>
    <property type="match status" value="1"/>
</dbReference>
<dbReference type="PANTHER" id="PTHR13939:SF0">
    <property type="entry name" value="NMN AMIDOHYDROLASE-LIKE PROTEIN YFAY"/>
    <property type="match status" value="1"/>
</dbReference>